<evidence type="ECO:0000313" key="9">
    <source>
        <dbReference type="EMBL" id="AFZ51127.1"/>
    </source>
</evidence>
<dbReference type="InterPro" id="IPR001907">
    <property type="entry name" value="ClpP"/>
</dbReference>
<dbReference type="eggNOG" id="COG0740">
    <property type="taxonomic scope" value="Bacteria"/>
</dbReference>
<gene>
    <name evidence="9" type="ORF">Dacsa_2538</name>
</gene>
<dbReference type="PANTHER" id="PTHR10381">
    <property type="entry name" value="ATP-DEPENDENT CLP PROTEASE PROTEOLYTIC SUBUNIT"/>
    <property type="match status" value="1"/>
</dbReference>
<protein>
    <recommendedName>
        <fullName evidence="6">ATP-dependent Clp protease proteolytic subunit</fullName>
    </recommendedName>
</protein>
<keyword evidence="3 9" id="KW-0645">Protease</keyword>
<evidence type="ECO:0000256" key="3">
    <source>
        <dbReference type="ARBA" id="ARBA00022670"/>
    </source>
</evidence>
<dbReference type="RefSeq" id="WP_015230117.1">
    <property type="nucleotide sequence ID" value="NC_019780.1"/>
</dbReference>
<evidence type="ECO:0000256" key="7">
    <source>
        <dbReference type="SAM" id="MobiDB-lite"/>
    </source>
</evidence>
<proteinExistence type="inferred from homology"/>
<dbReference type="PRINTS" id="PR00127">
    <property type="entry name" value="CLPPROTEASEP"/>
</dbReference>
<dbReference type="Pfam" id="PF00574">
    <property type="entry name" value="CLP_protease"/>
    <property type="match status" value="1"/>
</dbReference>
<dbReference type="PANTHER" id="PTHR10381:SF70">
    <property type="entry name" value="ATP-DEPENDENT CLP PROTEASE PROTEOLYTIC SUBUNIT"/>
    <property type="match status" value="1"/>
</dbReference>
<dbReference type="GO" id="GO:0006515">
    <property type="term" value="P:protein quality control for misfolded or incompletely synthesized proteins"/>
    <property type="evidence" value="ECO:0007669"/>
    <property type="project" value="TreeGrafter"/>
</dbReference>
<keyword evidence="4" id="KW-0378">Hydrolase</keyword>
<feature type="signal peptide" evidence="8">
    <location>
        <begin position="1"/>
        <end position="27"/>
    </location>
</feature>
<feature type="region of interest" description="Disordered" evidence="7">
    <location>
        <begin position="24"/>
        <end position="50"/>
    </location>
</feature>
<keyword evidence="2" id="KW-0963">Cytoplasm</keyword>
<dbReference type="GO" id="GO:0051117">
    <property type="term" value="F:ATPase binding"/>
    <property type="evidence" value="ECO:0007669"/>
    <property type="project" value="TreeGrafter"/>
</dbReference>
<reference evidence="9" key="1">
    <citation type="submission" date="2012-04" db="EMBL/GenBank/DDBJ databases">
        <title>Finished genome of Dactylococcopsis salina PCC 8305.</title>
        <authorList>
            <consortium name="US DOE Joint Genome Institute"/>
            <person name="Gugger M."/>
            <person name="Coursin T."/>
            <person name="Rippka R."/>
            <person name="Tandeau De Marsac N."/>
            <person name="Huntemann M."/>
            <person name="Wei C.-L."/>
            <person name="Han J."/>
            <person name="Detter J.C."/>
            <person name="Han C."/>
            <person name="Tapia R."/>
            <person name="Daligault H."/>
            <person name="Chen A."/>
            <person name="Krypides N."/>
            <person name="Mavromatis K."/>
            <person name="Markowitz V."/>
            <person name="Szeto E."/>
            <person name="Ivanova N."/>
            <person name="Ovchinnikova G."/>
            <person name="Pagani I."/>
            <person name="Pati A."/>
            <person name="Goodwin L."/>
            <person name="Peters L."/>
            <person name="Pitluck S."/>
            <person name="Woyke T."/>
            <person name="Kerfeld C."/>
        </authorList>
    </citation>
    <scope>NUCLEOTIDE SEQUENCE [LARGE SCALE GENOMIC DNA]</scope>
    <source>
        <strain evidence="9">PCC 8305</strain>
    </source>
</reference>
<keyword evidence="10" id="KW-1185">Reference proteome</keyword>
<dbReference type="STRING" id="13035.Dacsa_2538"/>
<dbReference type="GO" id="GO:0009368">
    <property type="term" value="C:endopeptidase Clp complex"/>
    <property type="evidence" value="ECO:0007669"/>
    <property type="project" value="TreeGrafter"/>
</dbReference>
<evidence type="ECO:0000256" key="5">
    <source>
        <dbReference type="ARBA" id="ARBA00022825"/>
    </source>
</evidence>
<dbReference type="InterPro" id="IPR023562">
    <property type="entry name" value="ClpP/TepA"/>
</dbReference>
<evidence type="ECO:0000256" key="6">
    <source>
        <dbReference type="RuleBase" id="RU003567"/>
    </source>
</evidence>
<dbReference type="GO" id="GO:0004176">
    <property type="term" value="F:ATP-dependent peptidase activity"/>
    <property type="evidence" value="ECO:0007669"/>
    <property type="project" value="InterPro"/>
</dbReference>
<evidence type="ECO:0000313" key="10">
    <source>
        <dbReference type="Proteomes" id="UP000010482"/>
    </source>
</evidence>
<dbReference type="GO" id="GO:0004252">
    <property type="term" value="F:serine-type endopeptidase activity"/>
    <property type="evidence" value="ECO:0007669"/>
    <property type="project" value="InterPro"/>
</dbReference>
<dbReference type="AlphaFoldDB" id="K9YX88"/>
<evidence type="ECO:0000256" key="1">
    <source>
        <dbReference type="ARBA" id="ARBA00007039"/>
    </source>
</evidence>
<dbReference type="OrthoDB" id="9806592at2"/>
<sequence length="245" mass="27027">MYKYLLNLTLPLLLLSLTNLPASQAQGQPERRVSQEPNQSLPINEDSSAERQAPTVTIKLLGEINNDTVGNLVNLLTQLSNQGIEDVLLVINSGGGKVKSGMMAYEYLKNLPINLHTHNIAMSSSAASWIYCAGDKRTASPNSYFTLHYSTTNPGRQYSHHQAETIYEDMKNDSNFIEEVTESCTNLSKAETVRALELETLYTASEAIDIGLAEEIGFPSEILGQSCYLYLIDQGNKVSFRDACP</sequence>
<comment type="similarity">
    <text evidence="1 6">Belongs to the peptidase S14 family.</text>
</comment>
<dbReference type="Gene3D" id="3.90.226.10">
    <property type="entry name" value="2-enoyl-CoA Hydratase, Chain A, domain 1"/>
    <property type="match status" value="1"/>
</dbReference>
<dbReference type="KEGG" id="dsl:Dacsa_2538"/>
<dbReference type="HOGENOM" id="CLU_1132145_0_0_3"/>
<evidence type="ECO:0000256" key="2">
    <source>
        <dbReference type="ARBA" id="ARBA00022490"/>
    </source>
</evidence>
<accession>K9YX88</accession>
<evidence type="ECO:0000256" key="4">
    <source>
        <dbReference type="ARBA" id="ARBA00022801"/>
    </source>
</evidence>
<keyword evidence="5" id="KW-0720">Serine protease</keyword>
<evidence type="ECO:0000256" key="8">
    <source>
        <dbReference type="SAM" id="SignalP"/>
    </source>
</evidence>
<feature type="compositionally biased region" description="Polar residues" evidence="7">
    <location>
        <begin position="35"/>
        <end position="46"/>
    </location>
</feature>
<dbReference type="InterPro" id="IPR029045">
    <property type="entry name" value="ClpP/crotonase-like_dom_sf"/>
</dbReference>
<name>K9YX88_DACS8</name>
<feature type="chain" id="PRO_5003938504" description="ATP-dependent Clp protease proteolytic subunit" evidence="8">
    <location>
        <begin position="28"/>
        <end position="245"/>
    </location>
</feature>
<dbReference type="SUPFAM" id="SSF52096">
    <property type="entry name" value="ClpP/crotonase"/>
    <property type="match status" value="1"/>
</dbReference>
<keyword evidence="8" id="KW-0732">Signal</keyword>
<dbReference type="EMBL" id="CP003944">
    <property type="protein sequence ID" value="AFZ51127.1"/>
    <property type="molecule type" value="Genomic_DNA"/>
</dbReference>
<organism evidence="9 10">
    <name type="scientific">Dactylococcopsis salina (strain PCC 8305)</name>
    <name type="common">Myxobactron salinum</name>
    <dbReference type="NCBI Taxonomy" id="13035"/>
    <lineage>
        <taxon>Bacteria</taxon>
        <taxon>Bacillati</taxon>
        <taxon>Cyanobacteriota</taxon>
        <taxon>Cyanophyceae</taxon>
        <taxon>Nodosilineales</taxon>
        <taxon>Cymatolegaceae</taxon>
        <taxon>Dactylococcopsis</taxon>
    </lineage>
</organism>
<dbReference type="Proteomes" id="UP000010482">
    <property type="component" value="Chromosome"/>
</dbReference>